<sequence length="94" mass="10174">METFGFCVGKSVVALGITLHICLSDLIDTTDDTVIRISDKMAQQKLLQAPTLTMDLVKQDCCCGSDGLQLIAAKHIANEEPLVKRESLSSNHAN</sequence>
<dbReference type="EMBL" id="JYDV01000211">
    <property type="protein sequence ID" value="KRZ24759.1"/>
    <property type="molecule type" value="Genomic_DNA"/>
</dbReference>
<proteinExistence type="predicted"/>
<keyword evidence="8" id="KW-1185">Reference proteome</keyword>
<dbReference type="Proteomes" id="UP000054815">
    <property type="component" value="Unassembled WGS sequence"/>
</dbReference>
<evidence type="ECO:0000313" key="5">
    <source>
        <dbReference type="EMBL" id="KRZ24759.1"/>
    </source>
</evidence>
<evidence type="ECO:0000313" key="2">
    <source>
        <dbReference type="EMBL" id="KRX96472.1"/>
    </source>
</evidence>
<feature type="chain" id="PRO_5010442981" evidence="1">
    <location>
        <begin position="25"/>
        <end position="94"/>
    </location>
</feature>
<dbReference type="EMBL" id="JYDR01000112">
    <property type="protein sequence ID" value="KRY68393.1"/>
    <property type="molecule type" value="Genomic_DNA"/>
</dbReference>
<evidence type="ECO:0000313" key="9">
    <source>
        <dbReference type="Proteomes" id="UP000054826"/>
    </source>
</evidence>
<evidence type="ECO:0000256" key="1">
    <source>
        <dbReference type="SAM" id="SignalP"/>
    </source>
</evidence>
<evidence type="ECO:0000313" key="6">
    <source>
        <dbReference type="EMBL" id="KRZ35401.1"/>
    </source>
</evidence>
<feature type="signal peptide" evidence="1">
    <location>
        <begin position="1"/>
        <end position="24"/>
    </location>
</feature>
<accession>A0A0V1IQ84</accession>
<dbReference type="AlphaFoldDB" id="A0A0V1IQ84"/>
<dbReference type="Proteomes" id="UP000054805">
    <property type="component" value="Unassembled WGS sequence"/>
</dbReference>
<evidence type="ECO:0000313" key="4">
    <source>
        <dbReference type="EMBL" id="KRZ08634.1"/>
    </source>
</evidence>
<dbReference type="EMBL" id="JYDU01000043">
    <property type="protein sequence ID" value="KRX96472.1"/>
    <property type="molecule type" value="Genomic_DNA"/>
</dbReference>
<protein>
    <submittedName>
        <fullName evidence="5">Uncharacterized protein</fullName>
    </submittedName>
</protein>
<evidence type="ECO:0000313" key="8">
    <source>
        <dbReference type="Proteomes" id="UP000054805"/>
    </source>
</evidence>
<evidence type="ECO:0000313" key="3">
    <source>
        <dbReference type="EMBL" id="KRY68393.1"/>
    </source>
</evidence>
<organism evidence="5 9">
    <name type="scientific">Trichinella pseudospiralis</name>
    <name type="common">Parasitic roundworm</name>
    <dbReference type="NCBI Taxonomy" id="6337"/>
    <lineage>
        <taxon>Eukaryota</taxon>
        <taxon>Metazoa</taxon>
        <taxon>Ecdysozoa</taxon>
        <taxon>Nematoda</taxon>
        <taxon>Enoplea</taxon>
        <taxon>Dorylaimia</taxon>
        <taxon>Trichinellida</taxon>
        <taxon>Trichinellidae</taxon>
        <taxon>Trichinella</taxon>
    </lineage>
</organism>
<evidence type="ECO:0000313" key="7">
    <source>
        <dbReference type="Proteomes" id="UP000054632"/>
    </source>
</evidence>
<dbReference type="Proteomes" id="UP000054632">
    <property type="component" value="Unassembled WGS sequence"/>
</dbReference>
<dbReference type="Proteomes" id="UP000054826">
    <property type="component" value="Unassembled WGS sequence"/>
</dbReference>
<reference evidence="7 8" key="1">
    <citation type="submission" date="2015-01" db="EMBL/GenBank/DDBJ databases">
        <title>Evolution of Trichinella species and genotypes.</title>
        <authorList>
            <person name="Korhonen P.K."/>
            <person name="Edoardo P."/>
            <person name="Giuseppe L.R."/>
            <person name="Gasser R.B."/>
        </authorList>
    </citation>
    <scope>NUCLEOTIDE SEQUENCE [LARGE SCALE GENOMIC DNA]</scope>
    <source>
        <strain evidence="3">ISS13</strain>
        <strain evidence="2">ISS141</strain>
        <strain evidence="5">ISS176</strain>
        <strain evidence="4">ISS588</strain>
    </source>
</reference>
<gene>
    <name evidence="3" type="ORF">T4A_2387</name>
    <name evidence="4" type="ORF">T4B_1479</name>
    <name evidence="6" type="ORF">T4C_13981</name>
    <name evidence="5" type="ORF">T4C_3262</name>
    <name evidence="2" type="ORF">T4E_8345</name>
</gene>
<comment type="caution">
    <text evidence="5">The sequence shown here is derived from an EMBL/GenBank/DDBJ whole genome shotgun (WGS) entry which is preliminary data.</text>
</comment>
<keyword evidence="1" id="KW-0732">Signal</keyword>
<dbReference type="EMBL" id="JYDV01000090">
    <property type="protein sequence ID" value="KRZ35401.1"/>
    <property type="molecule type" value="Genomic_DNA"/>
</dbReference>
<name>A0A0V1IQ84_TRIPS</name>
<dbReference type="EMBL" id="JYDS01000393">
    <property type="protein sequence ID" value="KRZ08634.1"/>
    <property type="molecule type" value="Genomic_DNA"/>
</dbReference>